<dbReference type="EMBL" id="AB767244">
    <property type="protein sequence ID" value="BAM68848.1"/>
    <property type="molecule type" value="Genomic_DNA"/>
</dbReference>
<evidence type="ECO:0000313" key="1">
    <source>
        <dbReference type="EMBL" id="BAM68848.1"/>
    </source>
</evidence>
<dbReference type="Proteomes" id="UP000010365">
    <property type="component" value="Segment"/>
</dbReference>
<protein>
    <submittedName>
        <fullName evidence="1">Uncharacterized protein</fullName>
    </submittedName>
</protein>
<sequence>MTVKSFTIGNVTYRAAMASAFDQDKILSLLTGTIAERAMAARIAKIPLDAAFISSVMMALPHGVKSEVAGMLLAKCFVSDTNTPVTVKDFQGGMMAYNRLLAELWLWNFDDFFTYLVDVASTNRTVPEENPAL</sequence>
<keyword evidence="2" id="KW-1185">Reference proteome</keyword>
<dbReference type="GeneID" id="14515957"/>
<reference evidence="1 2" key="1">
    <citation type="journal article" date="2013" name="Genome Announc.">
        <title>Complete Genome Sequence of a Novel Myovirus Which Infects Atypical Strains of Edwardsiella tarda.</title>
        <authorList>
            <person name="Yasuike M."/>
            <person name="Sugaya E."/>
            <person name="Nakamura Y."/>
            <person name="Shigenobu Y."/>
            <person name="Kawato Y."/>
            <person name="Kai W."/>
            <person name="Nagai S."/>
            <person name="Fujiwara A."/>
            <person name="Sano M."/>
            <person name="Kobayashi T."/>
            <person name="Nakai T."/>
        </authorList>
    </citation>
    <scope>NUCLEOTIDE SEQUENCE [LARGE SCALE GENOMIC DNA]</scope>
</reference>
<dbReference type="RefSeq" id="YP_007348940.1">
    <property type="nucleotide sequence ID" value="NC_020082.1"/>
</dbReference>
<dbReference type="KEGG" id="vg:14515957"/>
<organism evidence="1 2">
    <name type="scientific">Edwardsiella phage MSW-3</name>
    <dbReference type="NCBI Taxonomy" id="1264700"/>
    <lineage>
        <taxon>Viruses</taxon>
        <taxon>Duplodnaviria</taxon>
        <taxon>Heunggongvirae</taxon>
        <taxon>Uroviricota</taxon>
        <taxon>Caudoviricetes</taxon>
        <taxon>Yokohamavirus</taxon>
        <taxon>Yokohamavirus MSW3</taxon>
    </lineage>
</organism>
<name>L0MXF1_9CAUD</name>
<dbReference type="OrthoDB" id="18064at10239"/>
<accession>L0MXF1</accession>
<proteinExistence type="predicted"/>
<evidence type="ECO:0000313" key="2">
    <source>
        <dbReference type="Proteomes" id="UP000010365"/>
    </source>
</evidence>